<name>A0ABN6HC51_9BACT</name>
<sequence>MKTHCLPTLVIPFLVQSAIAGVWAHFPFDSDYADVSGNSQNGALIDVDTIGNSGITTSAGDFKFGSGGLDLSADRDYVSFPSKTFSSGTAYSIAFWARKAGGDTGGAAQWDMAIGQRDGTNFFVALNDASGSGGRTGLRWRSSDGTTGRNADFAAADDTDWHHYAIVASGTTITCYVDGGPAQVATGKSTGIILDTIGEAYTAGNDFDFHGQIDEVWIFDHALGELEVEGLFTANDTTAALPERSLHHRYDGDFTDSGPEGRDGTAAGTAALTSDVGEVVFGTGALELDGVYGSQVDVDEFYFLDSEAWSISFWAQRAENGANKGMVIGAATDTQNFLWLNDNFTGLRFRSDGNVTYNFTVPQDTALHHYALVADGTGNLSLFRDGEFVETVNQGDSSFRINSIGQGYTSGLDYTFQGILDEVRVFEGAITPTQIDGLYASNDPDAVQPRTLHHRYDGDYTDASAGGRDGTPVWDALITADPLKVVAGSGALEVDGLYGSQVNFDPMVFLPSEPWSVTFWAQRAELGGQKGMVMGTSTDTRNFIWLNDNFTGLRFRSESGSTYDFTATQDLGLHHYGLVADGTGNLTFYRDGQFVETLNSGDTDFKIECIAQGYTSGLDYTFQGVLDEVRVFDSALIAQDVIDIYDAENPGGGSPVTKVNVFLLGGQSNADGRADPASLPAGLQTPQSDVDFYYKVDGGGSALTTLQPGLSETSQFGPEVTLGRRLADLFGNGPETRTALVKYANGGTNLEVQWAGGGDNTTTGDGPEYVTFQQTVTDGLAALAAAYPGASIEICGMVWLQGESDINGGFHNNYETNLTNFIADVRATYGSDLPFVIIRLSDGQSSLDAGRLATVQAAMDAVAAADPLTSVVNTDSFGVKGDNLHFDAAGQQSIGTAAGEDLVYFKWMFDTFSPAQIGAGAATMSGDGDGDGQSNEDEWVAGTDGADPFSFFAAQIAPATGGFDLSYPTAADRNYSVEEFDPVLETWSEILAPQTGSGGTDTRTVLTGDPLHIYRIRATLP</sequence>
<protein>
    <recommendedName>
        <fullName evidence="4">Sialate O-acetylesterase domain-containing protein</fullName>
    </recommendedName>
</protein>
<dbReference type="InterPro" id="IPR013320">
    <property type="entry name" value="ConA-like_dom_sf"/>
</dbReference>
<feature type="region of interest" description="Disordered" evidence="2">
    <location>
        <begin position="920"/>
        <end position="940"/>
    </location>
</feature>
<dbReference type="PANTHER" id="PTHR31988:SF19">
    <property type="entry name" value="9-O-ACETYL-N-ACETYLNEURAMINIC ACID DEACETYLASE-RELATED"/>
    <property type="match status" value="1"/>
</dbReference>
<dbReference type="Pfam" id="PF13385">
    <property type="entry name" value="Laminin_G_3"/>
    <property type="match status" value="3"/>
</dbReference>
<gene>
    <name evidence="5" type="ORF">HAHE_42050</name>
</gene>
<organism evidence="5 6">
    <name type="scientific">Haloferula helveola</name>
    <dbReference type="NCBI Taxonomy" id="490095"/>
    <lineage>
        <taxon>Bacteria</taxon>
        <taxon>Pseudomonadati</taxon>
        <taxon>Verrucomicrobiota</taxon>
        <taxon>Verrucomicrobiia</taxon>
        <taxon>Verrucomicrobiales</taxon>
        <taxon>Verrucomicrobiaceae</taxon>
        <taxon>Haloferula</taxon>
    </lineage>
</organism>
<dbReference type="InterPro" id="IPR052940">
    <property type="entry name" value="Carb_Esterase_6"/>
</dbReference>
<feature type="domain" description="Sialate O-acetylesterase" evidence="4">
    <location>
        <begin position="659"/>
        <end position="897"/>
    </location>
</feature>
<keyword evidence="1" id="KW-0378">Hydrolase</keyword>
<dbReference type="SUPFAM" id="SSF52266">
    <property type="entry name" value="SGNH hydrolase"/>
    <property type="match status" value="1"/>
</dbReference>
<dbReference type="Gene3D" id="3.40.50.1110">
    <property type="entry name" value="SGNH hydrolase"/>
    <property type="match status" value="1"/>
</dbReference>
<keyword evidence="6" id="KW-1185">Reference proteome</keyword>
<feature type="compositionally biased region" description="Acidic residues" evidence="2">
    <location>
        <begin position="928"/>
        <end position="939"/>
    </location>
</feature>
<dbReference type="PANTHER" id="PTHR31988">
    <property type="entry name" value="ESTERASE, PUTATIVE (DUF303)-RELATED"/>
    <property type="match status" value="1"/>
</dbReference>
<proteinExistence type="predicted"/>
<feature type="signal peptide" evidence="3">
    <location>
        <begin position="1"/>
        <end position="20"/>
    </location>
</feature>
<dbReference type="SUPFAM" id="SSF49899">
    <property type="entry name" value="Concanavalin A-like lectins/glucanases"/>
    <property type="match status" value="3"/>
</dbReference>
<evidence type="ECO:0000256" key="1">
    <source>
        <dbReference type="ARBA" id="ARBA00022801"/>
    </source>
</evidence>
<keyword evidence="3" id="KW-0732">Signal</keyword>
<evidence type="ECO:0000256" key="2">
    <source>
        <dbReference type="SAM" id="MobiDB-lite"/>
    </source>
</evidence>
<reference evidence="5 6" key="1">
    <citation type="submission" date="2021-06" db="EMBL/GenBank/DDBJ databases">
        <title>Complete genome of Haloferula helveola possessing various polysaccharide degrading enzymes.</title>
        <authorList>
            <person name="Takami H."/>
            <person name="Huang C."/>
            <person name="Hamasaki K."/>
        </authorList>
    </citation>
    <scope>NUCLEOTIDE SEQUENCE [LARGE SCALE GENOMIC DNA]</scope>
    <source>
        <strain evidence="5 6">CN-1</strain>
    </source>
</reference>
<dbReference type="Proteomes" id="UP001374893">
    <property type="component" value="Chromosome"/>
</dbReference>
<feature type="chain" id="PRO_5046143571" description="Sialate O-acetylesterase domain-containing protein" evidence="3">
    <location>
        <begin position="21"/>
        <end position="1021"/>
    </location>
</feature>
<dbReference type="Gene3D" id="2.60.120.200">
    <property type="match status" value="3"/>
</dbReference>
<accession>A0ABN6HC51</accession>
<dbReference type="InterPro" id="IPR036514">
    <property type="entry name" value="SGNH_hydro_sf"/>
</dbReference>
<evidence type="ECO:0000313" key="5">
    <source>
        <dbReference type="EMBL" id="BCX50297.1"/>
    </source>
</evidence>
<dbReference type="Pfam" id="PF03629">
    <property type="entry name" value="SASA"/>
    <property type="match status" value="1"/>
</dbReference>
<evidence type="ECO:0000256" key="3">
    <source>
        <dbReference type="SAM" id="SignalP"/>
    </source>
</evidence>
<evidence type="ECO:0000259" key="4">
    <source>
        <dbReference type="Pfam" id="PF03629"/>
    </source>
</evidence>
<evidence type="ECO:0000313" key="6">
    <source>
        <dbReference type="Proteomes" id="UP001374893"/>
    </source>
</evidence>
<dbReference type="RefSeq" id="WP_338687288.1">
    <property type="nucleotide sequence ID" value="NZ_AP024702.1"/>
</dbReference>
<dbReference type="InterPro" id="IPR005181">
    <property type="entry name" value="SASA"/>
</dbReference>
<dbReference type="EMBL" id="AP024702">
    <property type="protein sequence ID" value="BCX50297.1"/>
    <property type="molecule type" value="Genomic_DNA"/>
</dbReference>